<name>A0ACC0VTQ9_9STRA</name>
<sequence length="91" mass="9717">MRIISLSLLALLESLSPDEKSEDENDDDERYEFSTGWVVESAVDAEAPFVFFASQPPIGLHLLFDRYSAGCFSSPGNVAGGGGEDGGGEGW</sequence>
<comment type="caution">
    <text evidence="1">The sequence shown here is derived from an EMBL/GenBank/DDBJ whole genome shotgun (WGS) entry which is preliminary data.</text>
</comment>
<evidence type="ECO:0000313" key="1">
    <source>
        <dbReference type="EMBL" id="KAI9909869.1"/>
    </source>
</evidence>
<organism evidence="1 2">
    <name type="scientific">Peronosclerospora sorghi</name>
    <dbReference type="NCBI Taxonomy" id="230839"/>
    <lineage>
        <taxon>Eukaryota</taxon>
        <taxon>Sar</taxon>
        <taxon>Stramenopiles</taxon>
        <taxon>Oomycota</taxon>
        <taxon>Peronosporomycetes</taxon>
        <taxon>Peronosporales</taxon>
        <taxon>Peronosporaceae</taxon>
        <taxon>Peronosclerospora</taxon>
    </lineage>
</organism>
<accession>A0ACC0VTQ9</accession>
<gene>
    <name evidence="1" type="ORF">PsorP6_010919</name>
</gene>
<keyword evidence="2" id="KW-1185">Reference proteome</keyword>
<dbReference type="Proteomes" id="UP001163321">
    <property type="component" value="Chromosome 6"/>
</dbReference>
<protein>
    <submittedName>
        <fullName evidence="1">Uncharacterized protein</fullName>
    </submittedName>
</protein>
<reference evidence="1 2" key="1">
    <citation type="journal article" date="2022" name="bioRxiv">
        <title>The genome of the oomycete Peronosclerospora sorghi, a cosmopolitan pathogen of maize and sorghum, is inflated with dispersed pseudogenes.</title>
        <authorList>
            <person name="Fletcher K."/>
            <person name="Martin F."/>
            <person name="Isakeit T."/>
            <person name="Cavanaugh K."/>
            <person name="Magill C."/>
            <person name="Michelmore R."/>
        </authorList>
    </citation>
    <scope>NUCLEOTIDE SEQUENCE [LARGE SCALE GENOMIC DNA]</scope>
    <source>
        <strain evidence="1">P6</strain>
    </source>
</reference>
<evidence type="ECO:0000313" key="2">
    <source>
        <dbReference type="Proteomes" id="UP001163321"/>
    </source>
</evidence>
<proteinExistence type="predicted"/>
<dbReference type="EMBL" id="CM047585">
    <property type="protein sequence ID" value="KAI9909869.1"/>
    <property type="molecule type" value="Genomic_DNA"/>
</dbReference>